<reference evidence="4 5" key="1">
    <citation type="submission" date="2016-10" db="EMBL/GenBank/DDBJ databases">
        <authorList>
            <person name="de Groot N.N."/>
        </authorList>
    </citation>
    <scope>NUCLEOTIDE SEQUENCE [LARGE SCALE GENOMIC DNA]</scope>
    <source>
        <strain evidence="4 5">DSM 9179</strain>
    </source>
</reference>
<dbReference type="STRING" id="99656.SAMN05421659_10343"/>
<evidence type="ECO:0000256" key="1">
    <source>
        <dbReference type="ARBA" id="ARBA00022603"/>
    </source>
</evidence>
<dbReference type="Gene3D" id="3.40.50.150">
    <property type="entry name" value="Vaccinia Virus protein VP39"/>
    <property type="match status" value="1"/>
</dbReference>
<organism evidence="4 5">
    <name type="scientific">[Clostridium] fimetarium</name>
    <dbReference type="NCBI Taxonomy" id="99656"/>
    <lineage>
        <taxon>Bacteria</taxon>
        <taxon>Bacillati</taxon>
        <taxon>Bacillota</taxon>
        <taxon>Clostridia</taxon>
        <taxon>Lachnospirales</taxon>
        <taxon>Lachnospiraceae</taxon>
    </lineage>
</organism>
<dbReference type="PANTHER" id="PTHR43861:SF1">
    <property type="entry name" value="TRANS-ACONITATE 2-METHYLTRANSFERASE"/>
    <property type="match status" value="1"/>
</dbReference>
<dbReference type="PANTHER" id="PTHR43861">
    <property type="entry name" value="TRANS-ACONITATE 2-METHYLTRANSFERASE-RELATED"/>
    <property type="match status" value="1"/>
</dbReference>
<keyword evidence="2 4" id="KW-0808">Transferase</keyword>
<keyword evidence="5" id="KW-1185">Reference proteome</keyword>
<dbReference type="InterPro" id="IPR029063">
    <property type="entry name" value="SAM-dependent_MTases_sf"/>
</dbReference>
<dbReference type="EMBL" id="FOJI01000003">
    <property type="protein sequence ID" value="SEV99720.1"/>
    <property type="molecule type" value="Genomic_DNA"/>
</dbReference>
<name>A0A1I0NF06_9FIRM</name>
<dbReference type="CDD" id="cd02440">
    <property type="entry name" value="AdoMet_MTases"/>
    <property type="match status" value="1"/>
</dbReference>
<accession>A0A1I0NF06</accession>
<dbReference type="SUPFAM" id="SSF53335">
    <property type="entry name" value="S-adenosyl-L-methionine-dependent methyltransferases"/>
    <property type="match status" value="1"/>
</dbReference>
<evidence type="ECO:0000259" key="3">
    <source>
        <dbReference type="Pfam" id="PF13649"/>
    </source>
</evidence>
<dbReference type="InterPro" id="IPR041698">
    <property type="entry name" value="Methyltransf_25"/>
</dbReference>
<feature type="domain" description="Methyltransferase" evidence="3">
    <location>
        <begin position="40"/>
        <end position="128"/>
    </location>
</feature>
<dbReference type="OrthoDB" id="9804312at2"/>
<evidence type="ECO:0000256" key="2">
    <source>
        <dbReference type="ARBA" id="ARBA00022679"/>
    </source>
</evidence>
<dbReference type="Pfam" id="PF13649">
    <property type="entry name" value="Methyltransf_25"/>
    <property type="match status" value="1"/>
</dbReference>
<evidence type="ECO:0000313" key="5">
    <source>
        <dbReference type="Proteomes" id="UP000199701"/>
    </source>
</evidence>
<keyword evidence="1 4" id="KW-0489">Methyltransferase</keyword>
<gene>
    <name evidence="4" type="ORF">SAMN05421659_10343</name>
</gene>
<dbReference type="Proteomes" id="UP000199701">
    <property type="component" value="Unassembled WGS sequence"/>
</dbReference>
<dbReference type="GO" id="GO:0008168">
    <property type="term" value="F:methyltransferase activity"/>
    <property type="evidence" value="ECO:0007669"/>
    <property type="project" value="UniProtKB-KW"/>
</dbReference>
<dbReference type="RefSeq" id="WP_092451102.1">
    <property type="nucleotide sequence ID" value="NZ_FOJI01000003.1"/>
</dbReference>
<evidence type="ECO:0000313" key="4">
    <source>
        <dbReference type="EMBL" id="SEV99720.1"/>
    </source>
</evidence>
<dbReference type="AlphaFoldDB" id="A0A1I0NF06"/>
<protein>
    <submittedName>
        <fullName evidence="4">Methyltransferase domain-containing protein</fullName>
    </submittedName>
</protein>
<sequence length="194" mass="22781">MNSTRKYYEKNSKTYFDATYSIPVNLYSPFLKYIPEGGLIIDIGCGSGRDSKYFYEHGYIVEALDESTALCKIVKENIRIKVINKSIQDWKPEKLYDGIWACASFLHLNIEDLSSAFGKLKKCITEEGVIFVSVKSEIETGYQDDGRYYINFTEDLLEDILHQNQELHLEELWYTKDNMDRNDFKWMNFILKKL</sequence>
<dbReference type="GO" id="GO:0032259">
    <property type="term" value="P:methylation"/>
    <property type="evidence" value="ECO:0007669"/>
    <property type="project" value="UniProtKB-KW"/>
</dbReference>
<proteinExistence type="predicted"/>